<sequence>MSSATHPLITTVKSLVDAATAPTAGLSGAAAHGKFPLAGGPDGFVGSVIDSSTSLIAAQRHDIVRFGMGAPAAEVIPTEELKALAGEALTVESFGYGATEGEPDLIEAILGLADSDGAPTSAERISVTAGGMQGLDLAFKLFVSPGDLVAVESPTYTNGSATAFAYGADLLEIPMDQHGMDVDAFEAIVGELDRVPKAIYVIPNFQNPSGTTLSEERRRKLLDLAHRWGSVIIDDDPYGDLRFSGEHVPSFSALSPQDPQVFSVRTFSKVIAPGLRVGWVDADARLRTLIGNAKQTMDSCTNVPAQHMVSRFVTGGGYADHLARLRREYHARKDAMVAAIGRVLGERARTTDPEGGFFLWLTLQGEDAGVDTEALFETALARGVAFIPGAALSPSRQFRNAARLCFASSSPERIEEGVARLAGALDAVGQRP</sequence>
<accession>A0A6N9H472</accession>
<comment type="subunit">
    <text evidence="3">Homodimer.</text>
</comment>
<proteinExistence type="inferred from homology"/>
<comment type="caution">
    <text evidence="8">The sequence shown here is derived from an EMBL/GenBank/DDBJ whole genome shotgun (WGS) entry which is preliminary data.</text>
</comment>
<comment type="similarity">
    <text evidence="2">Belongs to the class-I pyridoxal-phosphate-dependent aminotransferase family.</text>
</comment>
<evidence type="ECO:0000256" key="3">
    <source>
        <dbReference type="ARBA" id="ARBA00011738"/>
    </source>
</evidence>
<reference evidence="8 9" key="1">
    <citation type="submission" date="2020-01" db="EMBL/GenBank/DDBJ databases">
        <authorList>
            <person name="Deng T."/>
        </authorList>
    </citation>
    <scope>NUCLEOTIDE SEQUENCE [LARGE SCALE GENOMIC DNA]</scope>
    <source>
        <strain evidence="8 9">5221</strain>
    </source>
</reference>
<evidence type="ECO:0000313" key="8">
    <source>
        <dbReference type="EMBL" id="MYM18556.1"/>
    </source>
</evidence>
<dbReference type="InterPro" id="IPR015424">
    <property type="entry name" value="PyrdxlP-dep_Trfase"/>
</dbReference>
<evidence type="ECO:0000313" key="9">
    <source>
        <dbReference type="Proteomes" id="UP000469215"/>
    </source>
</evidence>
<keyword evidence="4 8" id="KW-0032">Aminotransferase</keyword>
<comment type="cofactor">
    <cofactor evidence="1">
        <name>pyridoxal 5'-phosphate</name>
        <dbReference type="ChEBI" id="CHEBI:597326"/>
    </cofactor>
</comment>
<evidence type="ECO:0000259" key="7">
    <source>
        <dbReference type="Pfam" id="PF00155"/>
    </source>
</evidence>
<dbReference type="FunFam" id="3.40.640.10:FF:000053">
    <property type="entry name" value="Aminotransferase, class I"/>
    <property type="match status" value="1"/>
</dbReference>
<dbReference type="GO" id="GO:1901605">
    <property type="term" value="P:alpha-amino acid metabolic process"/>
    <property type="evidence" value="ECO:0007669"/>
    <property type="project" value="TreeGrafter"/>
</dbReference>
<dbReference type="GO" id="GO:0008483">
    <property type="term" value="F:transaminase activity"/>
    <property type="evidence" value="ECO:0007669"/>
    <property type="project" value="UniProtKB-KW"/>
</dbReference>
<evidence type="ECO:0000256" key="6">
    <source>
        <dbReference type="ARBA" id="ARBA00022898"/>
    </source>
</evidence>
<dbReference type="InterPro" id="IPR015422">
    <property type="entry name" value="PyrdxlP-dep_Trfase_small"/>
</dbReference>
<evidence type="ECO:0000256" key="5">
    <source>
        <dbReference type="ARBA" id="ARBA00022679"/>
    </source>
</evidence>
<dbReference type="InterPro" id="IPR015421">
    <property type="entry name" value="PyrdxlP-dep_Trfase_major"/>
</dbReference>
<keyword evidence="6" id="KW-0663">Pyridoxal phosphate</keyword>
<keyword evidence="5 8" id="KW-0808">Transferase</keyword>
<gene>
    <name evidence="8" type="ORF">GSY69_00820</name>
</gene>
<dbReference type="EMBL" id="WWEQ01000002">
    <property type="protein sequence ID" value="MYM18556.1"/>
    <property type="molecule type" value="Genomic_DNA"/>
</dbReference>
<evidence type="ECO:0000256" key="1">
    <source>
        <dbReference type="ARBA" id="ARBA00001933"/>
    </source>
</evidence>
<protein>
    <submittedName>
        <fullName evidence="8">Aminotransferase class I/II-fold pyridoxal phosphate-dependent enzyme</fullName>
    </submittedName>
</protein>
<dbReference type="InterPro" id="IPR004839">
    <property type="entry name" value="Aminotransferase_I/II_large"/>
</dbReference>
<evidence type="ECO:0000256" key="4">
    <source>
        <dbReference type="ARBA" id="ARBA00022576"/>
    </source>
</evidence>
<dbReference type="Gene3D" id="3.90.1150.10">
    <property type="entry name" value="Aspartate Aminotransferase, domain 1"/>
    <property type="match status" value="1"/>
</dbReference>
<dbReference type="Pfam" id="PF00155">
    <property type="entry name" value="Aminotran_1_2"/>
    <property type="match status" value="1"/>
</dbReference>
<dbReference type="Gene3D" id="3.40.640.10">
    <property type="entry name" value="Type I PLP-dependent aspartate aminotransferase-like (Major domain)"/>
    <property type="match status" value="1"/>
</dbReference>
<dbReference type="PANTHER" id="PTHR42790:SF19">
    <property type="entry name" value="KYNURENINE_ALPHA-AMINOADIPATE AMINOTRANSFERASE, MITOCHONDRIAL"/>
    <property type="match status" value="1"/>
</dbReference>
<keyword evidence="9" id="KW-1185">Reference proteome</keyword>
<dbReference type="PANTHER" id="PTHR42790">
    <property type="entry name" value="AMINOTRANSFERASE"/>
    <property type="match status" value="1"/>
</dbReference>
<dbReference type="InterPro" id="IPR050859">
    <property type="entry name" value="Class-I_PLP-dep_aminotransf"/>
</dbReference>
<dbReference type="GO" id="GO:0030170">
    <property type="term" value="F:pyridoxal phosphate binding"/>
    <property type="evidence" value="ECO:0007669"/>
    <property type="project" value="InterPro"/>
</dbReference>
<organism evidence="8 9">
    <name type="scientific">Brevibacterium rongguiense</name>
    <dbReference type="NCBI Taxonomy" id="2695267"/>
    <lineage>
        <taxon>Bacteria</taxon>
        <taxon>Bacillati</taxon>
        <taxon>Actinomycetota</taxon>
        <taxon>Actinomycetes</taxon>
        <taxon>Micrococcales</taxon>
        <taxon>Brevibacteriaceae</taxon>
        <taxon>Brevibacterium</taxon>
    </lineage>
</organism>
<name>A0A6N9H472_9MICO</name>
<evidence type="ECO:0000256" key="2">
    <source>
        <dbReference type="ARBA" id="ARBA00007441"/>
    </source>
</evidence>
<dbReference type="CDD" id="cd00609">
    <property type="entry name" value="AAT_like"/>
    <property type="match status" value="1"/>
</dbReference>
<dbReference type="SUPFAM" id="SSF53383">
    <property type="entry name" value="PLP-dependent transferases"/>
    <property type="match status" value="1"/>
</dbReference>
<dbReference type="AlphaFoldDB" id="A0A6N9H472"/>
<dbReference type="Proteomes" id="UP000469215">
    <property type="component" value="Unassembled WGS sequence"/>
</dbReference>
<dbReference type="RefSeq" id="WP_160952020.1">
    <property type="nucleotide sequence ID" value="NZ_WWEQ01000002.1"/>
</dbReference>
<feature type="domain" description="Aminotransferase class I/classII large" evidence="7">
    <location>
        <begin position="79"/>
        <end position="421"/>
    </location>
</feature>